<proteinExistence type="predicted"/>
<reference evidence="2 3" key="1">
    <citation type="submission" date="2016-02" db="EMBL/GenBank/DDBJ databases">
        <title>Genome sequence of Tissierella creatinophila DSM 6911.</title>
        <authorList>
            <person name="Poehlein A."/>
            <person name="Daniel R."/>
        </authorList>
    </citation>
    <scope>NUCLEOTIDE SEQUENCE [LARGE SCALE GENOMIC DNA]</scope>
    <source>
        <strain evidence="2 3">DSM 6911</strain>
    </source>
</reference>
<evidence type="ECO:0000313" key="3">
    <source>
        <dbReference type="Proteomes" id="UP000186112"/>
    </source>
</evidence>
<dbReference type="OrthoDB" id="9134227at2"/>
<organism evidence="2 3">
    <name type="scientific">Tissierella creatinophila DSM 6911</name>
    <dbReference type="NCBI Taxonomy" id="1123403"/>
    <lineage>
        <taxon>Bacteria</taxon>
        <taxon>Bacillati</taxon>
        <taxon>Bacillota</taxon>
        <taxon>Tissierellia</taxon>
        <taxon>Tissierellales</taxon>
        <taxon>Tissierellaceae</taxon>
        <taxon>Tissierella</taxon>
    </lineage>
</organism>
<dbReference type="InterPro" id="IPR018973">
    <property type="entry name" value="MZB"/>
</dbReference>
<dbReference type="InterPro" id="IPR047721">
    <property type="entry name" value="DrmB"/>
</dbReference>
<feature type="domain" description="MrfA-like Zn-binding" evidence="1">
    <location>
        <begin position="459"/>
        <end position="555"/>
    </location>
</feature>
<accession>A0A1U7M8A6</accession>
<dbReference type="RefSeq" id="WP_075724808.1">
    <property type="nucleotide sequence ID" value="NZ_LTDM01000006.1"/>
</dbReference>
<evidence type="ECO:0000259" key="1">
    <source>
        <dbReference type="Pfam" id="PF09369"/>
    </source>
</evidence>
<evidence type="ECO:0000313" key="2">
    <source>
        <dbReference type="EMBL" id="OLS03516.1"/>
    </source>
</evidence>
<sequence>MEIGNLSQNQIITTFGPGSIIDAKEDSVMGLDINYWNNDGEEYRRIYFNKLASYLGVRYFLEPKQGKNSFPVIIFPDWHVCSNIKCNLVFQLSESVTGNPEIYDSKGPRCPDCDFRAYPSRFIMFCENGHIDEFPYREYLHGGKTQCEGKIRLRSASYTSSLSSLILSCDNESCKARKTMGDALLKATFSDYSCKGRHAHRPSNPNDKCSADLIPSLRGATNVYFSIVRSALEIPPWSDKIFQRVEKMKVEIDNYIEDKKIEAELDDEVFDYEKAQMRGLKVAYRKLEENLMTFEKFIEIYKKIAEGASEYSEIKESEYNSILNHKALSKNYSSFLASEEDLPDYLKIYFTRLIRIEKVREIMALKGFTRASFPDPDNDNFASVVNLAGKDTGWLPAVRTSGEGIFLELNREEIENWLSNFDSKAISEIYDNEYRKHVESKGWEYRQNRDLVYVLLHSLSHALIRELSLRSGYSTTELQERIYYSENMCGLLIYTASGDSEGTLGGLEEMGKINNFQDVLINALKNALICSADPGCLKTYPGNENLNGAGCHACLMIPETACENGNRLLDRRTIVPTQEKNFKGYFEKLVREVCGISL</sequence>
<dbReference type="NCBIfam" id="NF038324">
    <property type="entry name" value="DrmB_fam"/>
    <property type="match status" value="1"/>
</dbReference>
<dbReference type="EMBL" id="LTDM01000006">
    <property type="protein sequence ID" value="OLS03516.1"/>
    <property type="molecule type" value="Genomic_DNA"/>
</dbReference>
<protein>
    <recommendedName>
        <fullName evidence="1">MrfA-like Zn-binding domain-containing protein</fullName>
    </recommendedName>
</protein>
<keyword evidence="3" id="KW-1185">Reference proteome</keyword>
<dbReference type="Proteomes" id="UP000186112">
    <property type="component" value="Unassembled WGS sequence"/>
</dbReference>
<dbReference type="AlphaFoldDB" id="A0A1U7M8A6"/>
<comment type="caution">
    <text evidence="2">The sequence shown here is derived from an EMBL/GenBank/DDBJ whole genome shotgun (WGS) entry which is preliminary data.</text>
</comment>
<gene>
    <name evidence="2" type="ORF">TICRE_05100</name>
</gene>
<dbReference type="Pfam" id="PF09369">
    <property type="entry name" value="MZB"/>
    <property type="match status" value="1"/>
</dbReference>
<name>A0A1U7M8A6_TISCR</name>